<evidence type="ECO:0000313" key="2">
    <source>
        <dbReference type="Proteomes" id="UP001064048"/>
    </source>
</evidence>
<dbReference type="EMBL" id="CM046114">
    <property type="protein sequence ID" value="KAI8420148.1"/>
    <property type="molecule type" value="Genomic_DNA"/>
</dbReference>
<organism evidence="1 2">
    <name type="scientific">Choristoneura fumiferana</name>
    <name type="common">Spruce budworm moth</name>
    <name type="synonym">Archips fumiferana</name>
    <dbReference type="NCBI Taxonomy" id="7141"/>
    <lineage>
        <taxon>Eukaryota</taxon>
        <taxon>Metazoa</taxon>
        <taxon>Ecdysozoa</taxon>
        <taxon>Arthropoda</taxon>
        <taxon>Hexapoda</taxon>
        <taxon>Insecta</taxon>
        <taxon>Pterygota</taxon>
        <taxon>Neoptera</taxon>
        <taxon>Endopterygota</taxon>
        <taxon>Lepidoptera</taxon>
        <taxon>Glossata</taxon>
        <taxon>Ditrysia</taxon>
        <taxon>Tortricoidea</taxon>
        <taxon>Tortricidae</taxon>
        <taxon>Tortricinae</taxon>
        <taxon>Choristoneura</taxon>
    </lineage>
</organism>
<reference evidence="1 2" key="1">
    <citation type="journal article" date="2022" name="Genome Biol. Evol.">
        <title>The Spruce Budworm Genome: Reconstructing the Evolutionary History of Antifreeze Proteins.</title>
        <authorList>
            <person name="Beliveau C."/>
            <person name="Gagne P."/>
            <person name="Picq S."/>
            <person name="Vernygora O."/>
            <person name="Keeling C.I."/>
            <person name="Pinkney K."/>
            <person name="Doucet D."/>
            <person name="Wen F."/>
            <person name="Johnston J.S."/>
            <person name="Maaroufi H."/>
            <person name="Boyle B."/>
            <person name="Laroche J."/>
            <person name="Dewar K."/>
            <person name="Juretic N."/>
            <person name="Blackburn G."/>
            <person name="Nisole A."/>
            <person name="Brunet B."/>
            <person name="Brandao M."/>
            <person name="Lumley L."/>
            <person name="Duan J."/>
            <person name="Quan G."/>
            <person name="Lucarotti C.J."/>
            <person name="Roe A.D."/>
            <person name="Sperling F.A.H."/>
            <person name="Levesque R.C."/>
            <person name="Cusson M."/>
        </authorList>
    </citation>
    <scope>NUCLEOTIDE SEQUENCE [LARGE SCALE GENOMIC DNA]</scope>
    <source>
        <strain evidence="1">Glfc:IPQL:Cfum</strain>
    </source>
</reference>
<gene>
    <name evidence="1" type="ORF">MSG28_008719</name>
</gene>
<sequence>MSLKEQVQDKNKVSIYINLHQNAVQLLSDVSKWDSDRFVFDKENFRIELDSATPLEAESDEPLPEAAKQNNPLESEDSLTLHYRSRSFIPHYVWRKTARPCGVGISPWNNHLYVCGMDTHSVLVVERTQAKILARLTCEGMLCPVHIAFMKSLGEIFVTDKWKHCIHVFNKDGEYSRSIGQKGSRAGMFRSPEGIATDNANHQIYVVDTGNDRVQILQPDGKFVDQIGVVTKLQTTYSANNWETREVTVTELNAPTSVAVTNDRVVILDSGNRRVKIYNKADKNKITEFGSVGQRKGQFRQPEVLTVDPMGFILVGDSGNCRVQVFKQSGQLVRAFGGLGTEAGKFGWISGIHVTKQLDIIVSDTKNHNIPAQFQKSNHTNNWAVLVDTSRFWFNYRHVANVLSIYRSVKRLGIPDSQIILMISDDMACNPRNPRPATIFNNAHEQINVYGDDVEVDYRGYEVSVENFVRLLTGRLPPDTPRSKRLLTDAGSNILIYLTGHGGDGFLKFQDSEEVTSQELADALEQMWQKKRYNEIFFIIDTCQASSMYEKFYSPNILATASSLVGEDSLSHHVDSAIGVYIIDRYTYYVLEFLENVHPNTKRTMSEFLAVCPKSACLSTVGVRRDLFKRDPARVPITDFFGSVRRVIVTKDAIDVIDVPKRKKKNEEHRLIISLTNKLLGLALCVIYVIQPLKLRALESRVKMVDVVQGGAFPAVTPLRLNHVL</sequence>
<proteinExistence type="predicted"/>
<accession>A0ACC0J7V4</accession>
<protein>
    <submittedName>
        <fullName evidence="1">Uncharacterized protein</fullName>
    </submittedName>
</protein>
<keyword evidence="2" id="KW-1185">Reference proteome</keyword>
<dbReference type="Proteomes" id="UP001064048">
    <property type="component" value="Chromosome 14"/>
</dbReference>
<comment type="caution">
    <text evidence="1">The sequence shown here is derived from an EMBL/GenBank/DDBJ whole genome shotgun (WGS) entry which is preliminary data.</text>
</comment>
<name>A0ACC0J7V4_CHOFU</name>
<evidence type="ECO:0000313" key="1">
    <source>
        <dbReference type="EMBL" id="KAI8420148.1"/>
    </source>
</evidence>